<feature type="signal peptide" evidence="1">
    <location>
        <begin position="1"/>
        <end position="19"/>
    </location>
</feature>
<dbReference type="AlphaFoldDB" id="A0A2G6JN95"/>
<accession>A0A2G6JN95</accession>
<evidence type="ECO:0000256" key="1">
    <source>
        <dbReference type="SAM" id="SignalP"/>
    </source>
</evidence>
<organism evidence="2 3">
    <name type="scientific">Neptuniibacter caesariensis</name>
    <dbReference type="NCBI Taxonomy" id="207954"/>
    <lineage>
        <taxon>Bacteria</taxon>
        <taxon>Pseudomonadati</taxon>
        <taxon>Pseudomonadota</taxon>
        <taxon>Gammaproteobacteria</taxon>
        <taxon>Oceanospirillales</taxon>
        <taxon>Oceanospirillaceae</taxon>
        <taxon>Neptuniibacter</taxon>
    </lineage>
</organism>
<dbReference type="EMBL" id="PDSH01000015">
    <property type="protein sequence ID" value="PIE24897.1"/>
    <property type="molecule type" value="Genomic_DNA"/>
</dbReference>
<feature type="chain" id="PRO_5013667417" evidence="1">
    <location>
        <begin position="20"/>
        <end position="116"/>
    </location>
</feature>
<dbReference type="Proteomes" id="UP000243469">
    <property type="component" value="Unassembled WGS sequence"/>
</dbReference>
<comment type="caution">
    <text evidence="2">The sequence shown here is derived from an EMBL/GenBank/DDBJ whole genome shotgun (WGS) entry which is preliminary data.</text>
</comment>
<gene>
    <name evidence="2" type="ORF">CSA60_02795</name>
</gene>
<evidence type="ECO:0000313" key="3">
    <source>
        <dbReference type="Proteomes" id="UP000243469"/>
    </source>
</evidence>
<evidence type="ECO:0000313" key="2">
    <source>
        <dbReference type="EMBL" id="PIE24897.1"/>
    </source>
</evidence>
<name>A0A2G6JN95_NEPCE</name>
<sequence>MYKSLGFALIMMALTPATKAEVGLSDLEYWLKVLPQLFTEQSATGANYVDNFQQCMDDELALNHQEDPSIGQVIDNALNASGACTPLLNEMLEELTGQAAELLSREQKRKILEESL</sequence>
<proteinExistence type="predicted"/>
<reference evidence="2 3" key="1">
    <citation type="submission" date="2017-10" db="EMBL/GenBank/DDBJ databases">
        <title>Novel microbial diversity and functional potential in the marine mammal oral microbiome.</title>
        <authorList>
            <person name="Dudek N.K."/>
            <person name="Sun C.L."/>
            <person name="Burstein D."/>
            <person name="Kantor R.S."/>
            <person name="Aliaga Goltsman D.S."/>
            <person name="Bik E.M."/>
            <person name="Thomas B.C."/>
            <person name="Banfield J.F."/>
            <person name="Relman D.A."/>
        </authorList>
    </citation>
    <scope>NUCLEOTIDE SEQUENCE [LARGE SCALE GENOMIC DNA]</scope>
    <source>
        <strain evidence="2">DOLJORAL78_47_21</strain>
    </source>
</reference>
<protein>
    <submittedName>
        <fullName evidence="2">Uncharacterized protein</fullName>
    </submittedName>
</protein>
<keyword evidence="1" id="KW-0732">Signal</keyword>